<dbReference type="AlphaFoldDB" id="A0A0N0FX68"/>
<gene>
    <name evidence="2" type="ORF">ALP13_02112</name>
</gene>
<protein>
    <submittedName>
        <fullName evidence="2">Uncharacterized protein</fullName>
    </submittedName>
</protein>
<evidence type="ECO:0000256" key="1">
    <source>
        <dbReference type="SAM" id="Coils"/>
    </source>
</evidence>
<keyword evidence="1" id="KW-0175">Coiled coil</keyword>
<sequence>MEELRHHLQQLPDILQVELATQVGDWGTLEYIEITDRHIQAINHLIANKHAPLRQNHIDNIPTALGDARWTKSDIEMHARLGSLTGVTPIDFFSMTVYAQFQMESIRFLNELKANLESLHARIKEQNRQYLERLATEAANRQAQEAAQRQAEEEARARAEAEEAARRLAEEQAAQQRAIEAAFQLAQRQVEETEHALALRNAEEARATEAESLRVIEVTFGPEASREIDNAIKVLRGTIEIAITDFSNTISAHGAFDMSQLEAIQNMSATH</sequence>
<proteinExistence type="predicted"/>
<reference evidence="2 3" key="1">
    <citation type="submission" date="2018-08" db="EMBL/GenBank/DDBJ databases">
        <title>Recombination of ecologically and evolutionarily significant loci maintains genetic cohesion in the Pseudomonas syringae species complex.</title>
        <authorList>
            <person name="Dillon M."/>
            <person name="Thakur S."/>
            <person name="Almeida R.N.D."/>
            <person name="Weir B.S."/>
            <person name="Guttman D.S."/>
        </authorList>
    </citation>
    <scope>NUCLEOTIDE SEQUENCE [LARGE SCALE GENOMIC DNA]</scope>
    <source>
        <strain evidence="2 3">ICMP 11281</strain>
    </source>
</reference>
<feature type="coiled-coil region" evidence="1">
    <location>
        <begin position="106"/>
        <end position="181"/>
    </location>
</feature>
<dbReference type="Proteomes" id="UP000271631">
    <property type="component" value="Unassembled WGS sequence"/>
</dbReference>
<accession>A0A0N0FX68</accession>
<evidence type="ECO:0000313" key="2">
    <source>
        <dbReference type="EMBL" id="RMV43576.1"/>
    </source>
</evidence>
<comment type="caution">
    <text evidence="2">The sequence shown here is derived from an EMBL/GenBank/DDBJ whole genome shotgun (WGS) entry which is preliminary data.</text>
</comment>
<name>A0A0N0FX68_PSEYM</name>
<organism evidence="2 3">
    <name type="scientific">Pseudomonas syringae pv. maculicola</name>
    <dbReference type="NCBI Taxonomy" id="59511"/>
    <lineage>
        <taxon>Bacteria</taxon>
        <taxon>Pseudomonadati</taxon>
        <taxon>Pseudomonadota</taxon>
        <taxon>Gammaproteobacteria</taxon>
        <taxon>Pseudomonadales</taxon>
        <taxon>Pseudomonadaceae</taxon>
        <taxon>Pseudomonas</taxon>
    </lineage>
</organism>
<dbReference type="EMBL" id="RBUQ01000021">
    <property type="protein sequence ID" value="RMV43576.1"/>
    <property type="molecule type" value="Genomic_DNA"/>
</dbReference>
<dbReference type="RefSeq" id="WP_054070672.1">
    <property type="nucleotide sequence ID" value="NZ_CP067024.1"/>
</dbReference>
<evidence type="ECO:0000313" key="3">
    <source>
        <dbReference type="Proteomes" id="UP000271631"/>
    </source>
</evidence>